<dbReference type="PANTHER" id="PTHR47640">
    <property type="entry name" value="TRNA SELENOCYSTEINE 1-ASSOCIATED PROTEIN 1-RELATED-RELATED"/>
    <property type="match status" value="1"/>
</dbReference>
<evidence type="ECO:0000256" key="1">
    <source>
        <dbReference type="ARBA" id="ARBA00022737"/>
    </source>
</evidence>
<dbReference type="GeneID" id="88176177"/>
<proteinExistence type="predicted"/>
<evidence type="ECO:0000259" key="5">
    <source>
        <dbReference type="PROSITE" id="PS50102"/>
    </source>
</evidence>
<feature type="compositionally biased region" description="Polar residues" evidence="4">
    <location>
        <begin position="70"/>
        <end position="84"/>
    </location>
</feature>
<feature type="compositionally biased region" description="Basic and acidic residues" evidence="4">
    <location>
        <begin position="29"/>
        <end position="39"/>
    </location>
</feature>
<protein>
    <recommendedName>
        <fullName evidence="5">RRM domain-containing protein</fullName>
    </recommendedName>
</protein>
<feature type="region of interest" description="Disordered" evidence="4">
    <location>
        <begin position="217"/>
        <end position="240"/>
    </location>
</feature>
<feature type="domain" description="RRM" evidence="5">
    <location>
        <begin position="136"/>
        <end position="214"/>
    </location>
</feature>
<evidence type="ECO:0000313" key="6">
    <source>
        <dbReference type="EMBL" id="WPK27721.1"/>
    </source>
</evidence>
<accession>A0AAX4HH18</accession>
<evidence type="ECO:0000256" key="3">
    <source>
        <dbReference type="PROSITE-ProRule" id="PRU00176"/>
    </source>
</evidence>
<gene>
    <name evidence="6" type="ORF">PUMCH_005118</name>
</gene>
<dbReference type="EMBL" id="CP138900">
    <property type="protein sequence ID" value="WPK27721.1"/>
    <property type="molecule type" value="Genomic_DNA"/>
</dbReference>
<dbReference type="SMART" id="SM00360">
    <property type="entry name" value="RRM"/>
    <property type="match status" value="3"/>
</dbReference>
<keyword evidence="7" id="KW-1185">Reference proteome</keyword>
<dbReference type="Pfam" id="PF00076">
    <property type="entry name" value="RRM_1"/>
    <property type="match status" value="2"/>
</dbReference>
<name>A0AAX4HH18_9ASCO</name>
<feature type="region of interest" description="Disordered" evidence="4">
    <location>
        <begin position="1"/>
        <end position="121"/>
    </location>
</feature>
<dbReference type="KEGG" id="asau:88176177"/>
<dbReference type="InterPro" id="IPR012677">
    <property type="entry name" value="Nucleotide-bd_a/b_plait_sf"/>
</dbReference>
<dbReference type="InterPro" id="IPR035979">
    <property type="entry name" value="RBD_domain_sf"/>
</dbReference>
<keyword evidence="2 3" id="KW-0694">RNA-binding</keyword>
<keyword evidence="1" id="KW-0677">Repeat</keyword>
<sequence>MYSNNGSSYRPGGDLYRPGRHNQRQGNYKNEDYAGRGNERAQNYPDRSSNRSDYRSNRNTYKPNGLYNGYGQSDQRNLNSQYGGNSYGAGRDYGHQNSNSYQQPRQRFQGQGNYTRGQKSPGDGYHLVYSQIQSENQLWMGDLDPRWSENDILDIWTELGERPTNVKIMRDKTGRSQYCFVTFSNPTAANTAVQRHRTPVPGSSRIFKLNKASGGGSLGASTGMGADQSRQNAPGGGHSMGQRSTVDYSLFVGDLAQDITEQMLYGKFNQKYPGVVKQVKIMTDMNTGMSKGFGFVRFHKPEAQQAALKEMNGVILGDRPIRVGLANGSSQEPAPGLKKAASTLSPSLKLPQQQPSLTPSSDPNNCVLDILGINYSITRDDLVAHYGSFGTLVYCKIDYKAQAAQVKYLLRGSAEKAFLFTDGFVMNGCNLGLRWGSEERPLASAKVDKSVKYSAAEKPPTIYGEVPDAVVLEDLSEEQLGDLKLTEPSELIGVSDFDQLNEDRIARREAYLALAY</sequence>
<dbReference type="GO" id="GO:0006376">
    <property type="term" value="P:mRNA splice site recognition"/>
    <property type="evidence" value="ECO:0007669"/>
    <property type="project" value="TreeGrafter"/>
</dbReference>
<dbReference type="InterPro" id="IPR050825">
    <property type="entry name" value="RBM42_RBP45_47-like"/>
</dbReference>
<dbReference type="Proteomes" id="UP001338582">
    <property type="component" value="Chromosome 7"/>
</dbReference>
<dbReference type="PANTHER" id="PTHR47640:SF10">
    <property type="entry name" value="TRNA SELENOCYSTEINE 1-ASSOCIATED PROTEIN 1-RELATED"/>
    <property type="match status" value="1"/>
</dbReference>
<dbReference type="RefSeq" id="XP_062880098.1">
    <property type="nucleotide sequence ID" value="XM_063024028.1"/>
</dbReference>
<dbReference type="AlphaFoldDB" id="A0AAX4HH18"/>
<dbReference type="PROSITE" id="PS50102">
    <property type="entry name" value="RRM"/>
    <property type="match status" value="2"/>
</dbReference>
<evidence type="ECO:0000256" key="2">
    <source>
        <dbReference type="ARBA" id="ARBA00022884"/>
    </source>
</evidence>
<feature type="compositionally biased region" description="Polar residues" evidence="4">
    <location>
        <begin position="95"/>
        <end position="118"/>
    </location>
</feature>
<dbReference type="GO" id="GO:0003729">
    <property type="term" value="F:mRNA binding"/>
    <property type="evidence" value="ECO:0007669"/>
    <property type="project" value="InterPro"/>
</dbReference>
<evidence type="ECO:0000256" key="4">
    <source>
        <dbReference type="SAM" id="MobiDB-lite"/>
    </source>
</evidence>
<feature type="compositionally biased region" description="Polar residues" evidence="4">
    <location>
        <begin position="342"/>
        <end position="361"/>
    </location>
</feature>
<dbReference type="SUPFAM" id="SSF54928">
    <property type="entry name" value="RNA-binding domain, RBD"/>
    <property type="match status" value="2"/>
</dbReference>
<feature type="region of interest" description="Disordered" evidence="4">
    <location>
        <begin position="326"/>
        <end position="361"/>
    </location>
</feature>
<reference evidence="6 7" key="1">
    <citation type="submission" date="2023-10" db="EMBL/GenBank/DDBJ databases">
        <title>Draft Genome Sequence of Candida saopaulonensis from a very Premature Infant with Sepsis.</title>
        <authorList>
            <person name="Ning Y."/>
            <person name="Dai R."/>
            <person name="Xiao M."/>
            <person name="Xu Y."/>
            <person name="Yan Q."/>
            <person name="Zhang L."/>
        </authorList>
    </citation>
    <scope>NUCLEOTIDE SEQUENCE [LARGE SCALE GENOMIC DNA]</scope>
    <source>
        <strain evidence="6 7">19XY460</strain>
    </source>
</reference>
<dbReference type="InterPro" id="IPR000504">
    <property type="entry name" value="RRM_dom"/>
</dbReference>
<feature type="domain" description="RRM" evidence="5">
    <location>
        <begin position="248"/>
        <end position="328"/>
    </location>
</feature>
<organism evidence="6 7">
    <name type="scientific">Australozyma saopauloensis</name>
    <dbReference type="NCBI Taxonomy" id="291208"/>
    <lineage>
        <taxon>Eukaryota</taxon>
        <taxon>Fungi</taxon>
        <taxon>Dikarya</taxon>
        <taxon>Ascomycota</taxon>
        <taxon>Saccharomycotina</taxon>
        <taxon>Pichiomycetes</taxon>
        <taxon>Metschnikowiaceae</taxon>
        <taxon>Australozyma</taxon>
    </lineage>
</organism>
<dbReference type="Gene3D" id="3.30.70.330">
    <property type="match status" value="3"/>
</dbReference>
<dbReference type="GO" id="GO:0005829">
    <property type="term" value="C:cytosol"/>
    <property type="evidence" value="ECO:0007669"/>
    <property type="project" value="TreeGrafter"/>
</dbReference>
<evidence type="ECO:0000313" key="7">
    <source>
        <dbReference type="Proteomes" id="UP001338582"/>
    </source>
</evidence>